<dbReference type="PROSITE" id="PS50405">
    <property type="entry name" value="GST_CTER"/>
    <property type="match status" value="1"/>
</dbReference>
<dbReference type="PIRSF" id="PIRSF015753">
    <property type="entry name" value="GST"/>
    <property type="match status" value="1"/>
</dbReference>
<dbReference type="SFLD" id="SFLDG01206">
    <property type="entry name" value="Xi.1"/>
    <property type="match status" value="1"/>
</dbReference>
<feature type="site" description="Lowers pKa of active site Cys" evidence="3">
    <location>
        <position position="247"/>
    </location>
</feature>
<evidence type="ECO:0000256" key="2">
    <source>
        <dbReference type="PIRSR" id="PIRSR015753-2"/>
    </source>
</evidence>
<evidence type="ECO:0000259" key="4">
    <source>
        <dbReference type="PROSITE" id="PS50405"/>
    </source>
</evidence>
<dbReference type="InterPro" id="IPR036249">
    <property type="entry name" value="Thioredoxin-like_sf"/>
</dbReference>
<feature type="active site" description="Nucleophile" evidence="1">
    <location>
        <position position="58"/>
    </location>
</feature>
<dbReference type="SFLD" id="SFLDS00019">
    <property type="entry name" value="Glutathione_Transferase_(cytos"/>
    <property type="match status" value="1"/>
</dbReference>
<evidence type="ECO:0000256" key="1">
    <source>
        <dbReference type="PIRSR" id="PIRSR015753-1"/>
    </source>
</evidence>
<dbReference type="Pfam" id="PF13410">
    <property type="entry name" value="GST_C_2"/>
    <property type="match status" value="1"/>
</dbReference>
<dbReference type="GO" id="GO:0005737">
    <property type="term" value="C:cytoplasm"/>
    <property type="evidence" value="ECO:0007669"/>
    <property type="project" value="TreeGrafter"/>
</dbReference>
<dbReference type="AlphaFoldDB" id="A0A419SZG4"/>
<dbReference type="Proteomes" id="UP000284277">
    <property type="component" value="Unassembled WGS sequence"/>
</dbReference>
<dbReference type="GO" id="GO:0004364">
    <property type="term" value="F:glutathione transferase activity"/>
    <property type="evidence" value="ECO:0007669"/>
    <property type="project" value="InterPro"/>
</dbReference>
<evidence type="ECO:0000313" key="6">
    <source>
        <dbReference type="Proteomes" id="UP000284277"/>
    </source>
</evidence>
<dbReference type="CDD" id="cd03190">
    <property type="entry name" value="GST_C_Omega_like"/>
    <property type="match status" value="1"/>
</dbReference>
<comment type="caution">
    <text evidence="5">The sequence shown here is derived from an EMBL/GenBank/DDBJ whole genome shotgun (WGS) entry which is preliminary data.</text>
</comment>
<feature type="active site" description="Proton donor/acceptor" evidence="1">
    <location>
        <position position="189"/>
    </location>
</feature>
<keyword evidence="6" id="KW-1185">Reference proteome</keyword>
<dbReference type="EMBL" id="MCIA01000030">
    <property type="protein sequence ID" value="RKD30664.1"/>
    <property type="molecule type" value="Genomic_DNA"/>
</dbReference>
<evidence type="ECO:0000313" key="5">
    <source>
        <dbReference type="EMBL" id="RKD30664.1"/>
    </source>
</evidence>
<dbReference type="InterPro" id="IPR016639">
    <property type="entry name" value="GST_Omega/GSH"/>
</dbReference>
<dbReference type="OrthoDB" id="9769158at2"/>
<feature type="domain" description="GST C-terminal" evidence="4">
    <location>
        <begin position="166"/>
        <end position="290"/>
    </location>
</feature>
<dbReference type="PANTHER" id="PTHR32419">
    <property type="entry name" value="GLUTATHIONYL-HYDROQUINONE REDUCTASE"/>
    <property type="match status" value="1"/>
</dbReference>
<dbReference type="SUPFAM" id="SSF47616">
    <property type="entry name" value="GST C-terminal domain-like"/>
    <property type="match status" value="1"/>
</dbReference>
<organism evidence="5 6">
    <name type="scientific">Lacrimispora algidixylanolytica</name>
    <dbReference type="NCBI Taxonomy" id="94868"/>
    <lineage>
        <taxon>Bacteria</taxon>
        <taxon>Bacillati</taxon>
        <taxon>Bacillota</taxon>
        <taxon>Clostridia</taxon>
        <taxon>Lachnospirales</taxon>
        <taxon>Lachnospiraceae</taxon>
        <taxon>Lacrimispora</taxon>
    </lineage>
</organism>
<feature type="binding site" evidence="2">
    <location>
        <begin position="123"/>
        <end position="126"/>
    </location>
    <ligand>
        <name>glutathione</name>
        <dbReference type="ChEBI" id="CHEBI:57925"/>
    </ligand>
</feature>
<proteinExistence type="predicted"/>
<dbReference type="Gene3D" id="1.20.1050.10">
    <property type="match status" value="1"/>
</dbReference>
<reference evidence="5 6" key="1">
    <citation type="submission" date="2016-08" db="EMBL/GenBank/DDBJ databases">
        <title>A new outlook on sporulation: Clostridium algidixylanolyticum.</title>
        <authorList>
            <person name="Poppleton D.I."/>
            <person name="Gribaldo S."/>
        </authorList>
    </citation>
    <scope>NUCLEOTIDE SEQUENCE [LARGE SCALE GENOMIC DNA]</scope>
    <source>
        <strain evidence="5 6">SPL73</strain>
    </source>
</reference>
<sequence>MAIEEKFGKVVTSEDAHEVSKTGAFVRQDNYFISPFGDREGELPVEAGRYRLIWTPLCPWATRQVIALKLLGLEDVVSIGTVSPIRTDKGWEFALDEGGVDPVLKIQFLPEIYAETAPEYEGRATVPTIVDVKTRKVVNNDYHHLTNYWETVWKLFHKEGAPDLYPEELRTEIDALNAIIFHDVNNGVYKAGFAQSQEEYEKAYDVLFERLDWLEERLSKNRYLFGDQITDSDIRLYVTLTRFDAAYYFCFKTNRNRLTDFDNLWNYAKDLYSIPAFKEATDFDSIKKGYLLGNHAHNPYNILPLGPDISIWKEAHNRDEKFGTRKLNY</sequence>
<dbReference type="PANTHER" id="PTHR32419:SF6">
    <property type="entry name" value="GLUTATHIONE S-TRANSFERASE OMEGA-LIKE 1-RELATED"/>
    <property type="match status" value="1"/>
</dbReference>
<feature type="site" description="Lowers pKa of active site Cys" evidence="3">
    <location>
        <position position="290"/>
    </location>
</feature>
<dbReference type="SFLD" id="SFLDG01148">
    <property type="entry name" value="Xi_(cytGST)"/>
    <property type="match status" value="1"/>
</dbReference>
<dbReference type="InterPro" id="IPR036282">
    <property type="entry name" value="Glutathione-S-Trfase_C_sf"/>
</dbReference>
<dbReference type="SUPFAM" id="SSF52833">
    <property type="entry name" value="Thioredoxin-like"/>
    <property type="match status" value="1"/>
</dbReference>
<name>A0A419SZG4_9FIRM</name>
<protein>
    <submittedName>
        <fullName evidence="5">Glutathione-dependent reductase</fullName>
    </submittedName>
</protein>
<dbReference type="InterPro" id="IPR047047">
    <property type="entry name" value="GST_Omega-like_C"/>
</dbReference>
<evidence type="ECO:0000256" key="3">
    <source>
        <dbReference type="PIRSR" id="PIRSR015753-3"/>
    </source>
</evidence>
<dbReference type="Gene3D" id="3.40.30.10">
    <property type="entry name" value="Glutaredoxin"/>
    <property type="match status" value="1"/>
</dbReference>
<dbReference type="RefSeq" id="WP_120197451.1">
    <property type="nucleotide sequence ID" value="NZ_MCIA01000030.1"/>
</dbReference>
<accession>A0A419SZG4</accession>
<gene>
    <name evidence="5" type="ORF">BET01_04915</name>
</gene>
<dbReference type="InterPro" id="IPR010987">
    <property type="entry name" value="Glutathione-S-Trfase_C-like"/>
</dbReference>
<dbReference type="InterPro" id="IPR040079">
    <property type="entry name" value="Glutathione_S-Trfase"/>
</dbReference>
<feature type="binding site" evidence="2">
    <location>
        <position position="91"/>
    </location>
    <ligand>
        <name>glutathione</name>
        <dbReference type="ChEBI" id="CHEBI:57925"/>
    </ligand>
</feature>